<sequence>MDNKKLESSLDYGLIEPLTIHERSKVPEALTEGCTEQEYDLYFRLKRESPDLLAWSKSCIQLYEKQLQDLDQTNLEDIDKYQILKGWLHVFQVTLENWVKACEGKQEERKNNECD</sequence>
<gene>
    <name evidence="1" type="ORF">SAMN05421852_12823</name>
</gene>
<dbReference type="OrthoDB" id="2988719at2"/>
<evidence type="ECO:0000313" key="2">
    <source>
        <dbReference type="Proteomes" id="UP000199545"/>
    </source>
</evidence>
<dbReference type="Proteomes" id="UP000199545">
    <property type="component" value="Unassembled WGS sequence"/>
</dbReference>
<evidence type="ECO:0000313" key="1">
    <source>
        <dbReference type="EMBL" id="SFJ86763.1"/>
    </source>
</evidence>
<dbReference type="EMBL" id="FORR01000028">
    <property type="protein sequence ID" value="SFJ86763.1"/>
    <property type="molecule type" value="Genomic_DNA"/>
</dbReference>
<organism evidence="1 2">
    <name type="scientific">Thermoflavimicrobium dichotomicum</name>
    <dbReference type="NCBI Taxonomy" id="46223"/>
    <lineage>
        <taxon>Bacteria</taxon>
        <taxon>Bacillati</taxon>
        <taxon>Bacillota</taxon>
        <taxon>Bacilli</taxon>
        <taxon>Bacillales</taxon>
        <taxon>Thermoactinomycetaceae</taxon>
        <taxon>Thermoflavimicrobium</taxon>
    </lineage>
</organism>
<protein>
    <submittedName>
        <fullName evidence="1">Uncharacterized protein</fullName>
    </submittedName>
</protein>
<dbReference type="RefSeq" id="WP_093231631.1">
    <property type="nucleotide sequence ID" value="NZ_FORR01000028.1"/>
</dbReference>
<proteinExistence type="predicted"/>
<name>A0A1I3UVJ1_9BACL</name>
<dbReference type="STRING" id="46223.SAMN05421852_12823"/>
<accession>A0A1I3UVJ1</accession>
<dbReference type="AlphaFoldDB" id="A0A1I3UVJ1"/>
<keyword evidence="2" id="KW-1185">Reference proteome</keyword>
<reference evidence="1 2" key="1">
    <citation type="submission" date="2016-10" db="EMBL/GenBank/DDBJ databases">
        <authorList>
            <person name="de Groot N.N."/>
        </authorList>
    </citation>
    <scope>NUCLEOTIDE SEQUENCE [LARGE SCALE GENOMIC DNA]</scope>
    <source>
        <strain evidence="1 2">DSM 44778</strain>
    </source>
</reference>